<reference evidence="9" key="1">
    <citation type="journal article" date="2011" name="Stand. Genomic Sci.">
        <title>Genome sequence of the filamentous, gliding Thiothrix nivea neotype strain (JP2(T)).</title>
        <authorList>
            <person name="Lapidus A."/>
            <person name="Nolan M."/>
            <person name="Lucas S."/>
            <person name="Glavina Del Rio T."/>
            <person name="Tice H."/>
            <person name="Cheng J.F."/>
            <person name="Tapia R."/>
            <person name="Han C."/>
            <person name="Goodwin L."/>
            <person name="Pitluck S."/>
            <person name="Liolios K."/>
            <person name="Pagani I."/>
            <person name="Ivanova N."/>
            <person name="Huntemann M."/>
            <person name="Mavromatis K."/>
            <person name="Mikhailova N."/>
            <person name="Pati A."/>
            <person name="Chen A."/>
            <person name="Palaniappan K."/>
            <person name="Land M."/>
            <person name="Brambilla E.M."/>
            <person name="Rohde M."/>
            <person name="Abt B."/>
            <person name="Verbarg S."/>
            <person name="Goker M."/>
            <person name="Bristow J."/>
            <person name="Eisen J.A."/>
            <person name="Markowitz V."/>
            <person name="Hugenholtz P."/>
            <person name="Kyrpides N.C."/>
            <person name="Klenk H.P."/>
            <person name="Woyke T."/>
        </authorList>
    </citation>
    <scope>NUCLEOTIDE SEQUENCE [LARGE SCALE GENOMIC DNA]</scope>
    <source>
        <strain evidence="9">ATCC 35100 / DSM 5205 / JP2</strain>
    </source>
</reference>
<gene>
    <name evidence="8" type="ORF">Thini_1596</name>
</gene>
<dbReference type="GO" id="GO:0005886">
    <property type="term" value="C:plasma membrane"/>
    <property type="evidence" value="ECO:0007669"/>
    <property type="project" value="UniProtKB-SubCell"/>
</dbReference>
<comment type="subcellular location">
    <subcellularLocation>
        <location evidence="1">Cell membrane</location>
        <topology evidence="1">Multi-pass membrane protein</topology>
    </subcellularLocation>
</comment>
<keyword evidence="4 6" id="KW-1133">Transmembrane helix</keyword>
<accession>A0A656HFL9</accession>
<sequence length="225" mass="24938">MESKQVKVWDPLVRIFHWSLVLAFAAAYLTGEEWGAWEEVHEIAGYAAVGLILFRIVWGFVGSRHARFSDFLYAPKAVVEYLKSLLTTHPKHYLGHNPAGGWMVMLLLAGVLATGLSGLKLLAVEEGEGPFATLEVPALISVAQADNDRDEARERTEIMGVEEHEGHEGMGGEEEGEEFWEEIHEVTANLTLFLIIIHVLGVIVSSRLHGENLVRAMVTGKKNVQ</sequence>
<keyword evidence="9" id="KW-1185">Reference proteome</keyword>
<dbReference type="PANTHER" id="PTHR30485:SF2">
    <property type="entry name" value="BLL0597 PROTEIN"/>
    <property type="match status" value="1"/>
</dbReference>
<dbReference type="OrthoDB" id="196472at2"/>
<keyword evidence="2" id="KW-1003">Cell membrane</keyword>
<dbReference type="GO" id="GO:0009055">
    <property type="term" value="F:electron transfer activity"/>
    <property type="evidence" value="ECO:0007669"/>
    <property type="project" value="InterPro"/>
</dbReference>
<dbReference type="Pfam" id="PF01292">
    <property type="entry name" value="Ni_hydr_CYTB"/>
    <property type="match status" value="1"/>
</dbReference>
<evidence type="ECO:0000256" key="3">
    <source>
        <dbReference type="ARBA" id="ARBA00022692"/>
    </source>
</evidence>
<keyword evidence="3 6" id="KW-0812">Transmembrane</keyword>
<dbReference type="GO" id="GO:0022904">
    <property type="term" value="P:respiratory electron transport chain"/>
    <property type="evidence" value="ECO:0007669"/>
    <property type="project" value="InterPro"/>
</dbReference>
<dbReference type="AlphaFoldDB" id="A0A656HFL9"/>
<dbReference type="PANTHER" id="PTHR30485">
    <property type="entry name" value="NI/FE-HYDROGENASE 1 B-TYPE CYTOCHROME SUBUNIT"/>
    <property type="match status" value="1"/>
</dbReference>
<dbReference type="Proteomes" id="UP000005317">
    <property type="component" value="Unassembled WGS sequence"/>
</dbReference>
<evidence type="ECO:0000256" key="6">
    <source>
        <dbReference type="SAM" id="Phobius"/>
    </source>
</evidence>
<feature type="domain" description="Cytochrome b561 bacterial/Ni-hydrogenase" evidence="7">
    <location>
        <begin position="8"/>
        <end position="220"/>
    </location>
</feature>
<keyword evidence="5 6" id="KW-0472">Membrane</keyword>
<dbReference type="GO" id="GO:0020037">
    <property type="term" value="F:heme binding"/>
    <property type="evidence" value="ECO:0007669"/>
    <property type="project" value="TreeGrafter"/>
</dbReference>
<dbReference type="InterPro" id="IPR051542">
    <property type="entry name" value="Hydrogenase_cytochrome"/>
</dbReference>
<evidence type="ECO:0000256" key="5">
    <source>
        <dbReference type="ARBA" id="ARBA00023136"/>
    </source>
</evidence>
<protein>
    <submittedName>
        <fullName evidence="8">Cytochrome b561</fullName>
    </submittedName>
</protein>
<feature type="transmembrane region" description="Helical" evidence="6">
    <location>
        <begin position="99"/>
        <end position="119"/>
    </location>
</feature>
<name>A0A656HFL9_THINJ</name>
<evidence type="ECO:0000256" key="1">
    <source>
        <dbReference type="ARBA" id="ARBA00004651"/>
    </source>
</evidence>
<evidence type="ECO:0000313" key="9">
    <source>
        <dbReference type="Proteomes" id="UP000005317"/>
    </source>
</evidence>
<dbReference type="RefSeq" id="WP_002708131.1">
    <property type="nucleotide sequence ID" value="NZ_JH651384.1"/>
</dbReference>
<evidence type="ECO:0000256" key="4">
    <source>
        <dbReference type="ARBA" id="ARBA00022989"/>
    </source>
</evidence>
<feature type="transmembrane region" description="Helical" evidence="6">
    <location>
        <begin position="12"/>
        <end position="31"/>
    </location>
</feature>
<feature type="transmembrane region" description="Helical" evidence="6">
    <location>
        <begin position="43"/>
        <end position="61"/>
    </location>
</feature>
<evidence type="ECO:0000313" key="8">
    <source>
        <dbReference type="EMBL" id="EIJ34190.1"/>
    </source>
</evidence>
<dbReference type="SUPFAM" id="SSF81342">
    <property type="entry name" value="Transmembrane di-heme cytochromes"/>
    <property type="match status" value="1"/>
</dbReference>
<dbReference type="Gene3D" id="1.20.950.20">
    <property type="entry name" value="Transmembrane di-heme cytochromes, Chain C"/>
    <property type="match status" value="1"/>
</dbReference>
<dbReference type="EMBL" id="JH651384">
    <property type="protein sequence ID" value="EIJ34190.1"/>
    <property type="molecule type" value="Genomic_DNA"/>
</dbReference>
<dbReference type="InterPro" id="IPR016174">
    <property type="entry name" value="Di-haem_cyt_TM"/>
</dbReference>
<organism evidence="8 9">
    <name type="scientific">Thiothrix nivea (strain ATCC 35100 / DSM 5205 / JP2)</name>
    <dbReference type="NCBI Taxonomy" id="870187"/>
    <lineage>
        <taxon>Bacteria</taxon>
        <taxon>Pseudomonadati</taxon>
        <taxon>Pseudomonadota</taxon>
        <taxon>Gammaproteobacteria</taxon>
        <taxon>Thiotrichales</taxon>
        <taxon>Thiotrichaceae</taxon>
        <taxon>Thiothrix</taxon>
    </lineage>
</organism>
<proteinExistence type="predicted"/>
<dbReference type="InterPro" id="IPR011577">
    <property type="entry name" value="Cyt_b561_bac/Ni-Hgenase"/>
</dbReference>
<evidence type="ECO:0000259" key="7">
    <source>
        <dbReference type="Pfam" id="PF01292"/>
    </source>
</evidence>
<feature type="transmembrane region" description="Helical" evidence="6">
    <location>
        <begin position="186"/>
        <end position="205"/>
    </location>
</feature>
<evidence type="ECO:0000256" key="2">
    <source>
        <dbReference type="ARBA" id="ARBA00022475"/>
    </source>
</evidence>